<evidence type="ECO:0000256" key="3">
    <source>
        <dbReference type="PROSITE-ProRule" id="PRU00169"/>
    </source>
</evidence>
<dbReference type="GO" id="GO:0006355">
    <property type="term" value="P:regulation of DNA-templated transcription"/>
    <property type="evidence" value="ECO:0007669"/>
    <property type="project" value="TreeGrafter"/>
</dbReference>
<dbReference type="Proteomes" id="UP000199397">
    <property type="component" value="Unassembled WGS sequence"/>
</dbReference>
<evidence type="ECO:0000256" key="2">
    <source>
        <dbReference type="ARBA" id="ARBA00023125"/>
    </source>
</evidence>
<keyword evidence="7" id="KW-1185">Reference proteome</keyword>
<proteinExistence type="predicted"/>
<feature type="domain" description="Response regulatory" evidence="4">
    <location>
        <begin position="4"/>
        <end position="118"/>
    </location>
</feature>
<dbReference type="PANTHER" id="PTHR48111:SF3">
    <property type="entry name" value="TRANSCRIPTIONAL REGULATORY PROTEIN BTSR"/>
    <property type="match status" value="1"/>
</dbReference>
<dbReference type="PROSITE" id="PS50110">
    <property type="entry name" value="RESPONSE_REGULATORY"/>
    <property type="match status" value="1"/>
</dbReference>
<dbReference type="OrthoDB" id="9793421at2"/>
<dbReference type="Pfam" id="PF00072">
    <property type="entry name" value="Response_reg"/>
    <property type="match status" value="1"/>
</dbReference>
<feature type="modified residue" description="4-aspartylphosphate" evidence="3">
    <location>
        <position position="55"/>
    </location>
</feature>
<reference evidence="6 7" key="1">
    <citation type="submission" date="2016-10" db="EMBL/GenBank/DDBJ databases">
        <authorList>
            <person name="de Groot N.N."/>
        </authorList>
    </citation>
    <scope>NUCLEOTIDE SEQUENCE [LARGE SCALE GENOMIC DNA]</scope>
    <source>
        <strain evidence="6 7">DSM 21228</strain>
    </source>
</reference>
<dbReference type="GO" id="GO:0000976">
    <property type="term" value="F:transcription cis-regulatory region binding"/>
    <property type="evidence" value="ECO:0007669"/>
    <property type="project" value="TreeGrafter"/>
</dbReference>
<dbReference type="InterPro" id="IPR007492">
    <property type="entry name" value="LytTR_DNA-bd_dom"/>
</dbReference>
<dbReference type="PROSITE" id="PS50930">
    <property type="entry name" value="HTH_LYTTR"/>
    <property type="match status" value="1"/>
</dbReference>
<dbReference type="GO" id="GO:0005829">
    <property type="term" value="C:cytosol"/>
    <property type="evidence" value="ECO:0007669"/>
    <property type="project" value="TreeGrafter"/>
</dbReference>
<keyword evidence="2" id="KW-0238">DNA-binding</keyword>
<dbReference type="Gene3D" id="2.40.50.1020">
    <property type="entry name" value="LytTr DNA-binding domain"/>
    <property type="match status" value="1"/>
</dbReference>
<dbReference type="AlphaFoldDB" id="A0A1H3Z2A7"/>
<evidence type="ECO:0000313" key="6">
    <source>
        <dbReference type="EMBL" id="SEA17826.1"/>
    </source>
</evidence>
<dbReference type="RefSeq" id="WP_093066086.1">
    <property type="nucleotide sequence ID" value="NZ_FNQP01000005.1"/>
</dbReference>
<dbReference type="EMBL" id="FNQP01000005">
    <property type="protein sequence ID" value="SEA17826.1"/>
    <property type="molecule type" value="Genomic_DNA"/>
</dbReference>
<evidence type="ECO:0000256" key="1">
    <source>
        <dbReference type="ARBA" id="ARBA00023012"/>
    </source>
</evidence>
<dbReference type="Gene3D" id="3.40.50.2300">
    <property type="match status" value="1"/>
</dbReference>
<evidence type="ECO:0000313" key="7">
    <source>
        <dbReference type="Proteomes" id="UP000199397"/>
    </source>
</evidence>
<dbReference type="InterPro" id="IPR001789">
    <property type="entry name" value="Sig_transdc_resp-reg_receiver"/>
</dbReference>
<evidence type="ECO:0000259" key="5">
    <source>
        <dbReference type="PROSITE" id="PS50930"/>
    </source>
</evidence>
<dbReference type="SMART" id="SM00448">
    <property type="entry name" value="REC"/>
    <property type="match status" value="1"/>
</dbReference>
<name>A0A1H3Z2A7_9GAMM</name>
<dbReference type="SMART" id="SM00850">
    <property type="entry name" value="LytTR"/>
    <property type="match status" value="1"/>
</dbReference>
<dbReference type="PANTHER" id="PTHR48111">
    <property type="entry name" value="REGULATOR OF RPOS"/>
    <property type="match status" value="1"/>
</dbReference>
<gene>
    <name evidence="6" type="ORF">SAMN05660964_01030</name>
</gene>
<keyword evidence="1" id="KW-0902">Two-component regulatory system</keyword>
<accession>A0A1H3Z2A7</accession>
<dbReference type="GO" id="GO:0032993">
    <property type="term" value="C:protein-DNA complex"/>
    <property type="evidence" value="ECO:0007669"/>
    <property type="project" value="TreeGrafter"/>
</dbReference>
<dbReference type="STRING" id="525918.SAMN05660964_01030"/>
<dbReference type="GO" id="GO:0000156">
    <property type="term" value="F:phosphorelay response regulator activity"/>
    <property type="evidence" value="ECO:0007669"/>
    <property type="project" value="TreeGrafter"/>
</dbReference>
<protein>
    <submittedName>
        <fullName evidence="6">Two component transcriptional regulator, LytTR family</fullName>
    </submittedName>
</protein>
<organism evidence="6 7">
    <name type="scientific">Thiothrix caldifontis</name>
    <dbReference type="NCBI Taxonomy" id="525918"/>
    <lineage>
        <taxon>Bacteria</taxon>
        <taxon>Pseudomonadati</taxon>
        <taxon>Pseudomonadota</taxon>
        <taxon>Gammaproteobacteria</taxon>
        <taxon>Thiotrichales</taxon>
        <taxon>Thiotrichaceae</taxon>
        <taxon>Thiothrix</taxon>
    </lineage>
</organism>
<evidence type="ECO:0000259" key="4">
    <source>
        <dbReference type="PROSITE" id="PS50110"/>
    </source>
</evidence>
<keyword evidence="3" id="KW-0597">Phosphoprotein</keyword>
<dbReference type="InterPro" id="IPR011006">
    <property type="entry name" value="CheY-like_superfamily"/>
</dbReference>
<feature type="domain" description="HTH LytTR-type" evidence="5">
    <location>
        <begin position="143"/>
        <end position="247"/>
    </location>
</feature>
<dbReference type="SUPFAM" id="SSF52172">
    <property type="entry name" value="CheY-like"/>
    <property type="match status" value="1"/>
</dbReference>
<sequence>MTLKILIVDDEEYARARIKGLLASQVDYGVCAEAENGVDAVIMTERYQPDIVLMDISMPGMDGLEAARHISGMDSPPAVIFTTAYGEYALEAFSTKATGYLMKPIRQEQLLQSLEQARSLNRAQRMEALENREGRNLLSRKHICARMRGNLELIPIEDVVYFQADQKYVTVRHKKGEVIIEESLKSLETDLADRFIRIHRNALVSKSAIAGLSKSSVGRTQIVLDNVKDQLEVSRRHLAEVRRFVRNR</sequence>
<dbReference type="InterPro" id="IPR039420">
    <property type="entry name" value="WalR-like"/>
</dbReference>
<dbReference type="Pfam" id="PF04397">
    <property type="entry name" value="LytTR"/>
    <property type="match status" value="1"/>
</dbReference>